<evidence type="ECO:0000256" key="1">
    <source>
        <dbReference type="SAM" id="MobiDB-lite"/>
    </source>
</evidence>
<comment type="caution">
    <text evidence="2">The sequence shown here is derived from an EMBL/GenBank/DDBJ whole genome shotgun (WGS) entry which is preliminary data.</text>
</comment>
<proteinExistence type="predicted"/>
<dbReference type="EMBL" id="JBFOLJ010000008">
    <property type="protein sequence ID" value="KAL2513982.1"/>
    <property type="molecule type" value="Genomic_DNA"/>
</dbReference>
<feature type="region of interest" description="Disordered" evidence="1">
    <location>
        <begin position="1"/>
        <end position="28"/>
    </location>
</feature>
<evidence type="ECO:0000313" key="3">
    <source>
        <dbReference type="Proteomes" id="UP001604277"/>
    </source>
</evidence>
<reference evidence="3" key="1">
    <citation type="submission" date="2024-07" db="EMBL/GenBank/DDBJ databases">
        <title>Two chromosome-level genome assemblies of Korean endemic species Abeliophyllum distichum and Forsythia ovata (Oleaceae).</title>
        <authorList>
            <person name="Jang H."/>
        </authorList>
    </citation>
    <scope>NUCLEOTIDE SEQUENCE [LARGE SCALE GENOMIC DNA]</scope>
</reference>
<evidence type="ECO:0000313" key="2">
    <source>
        <dbReference type="EMBL" id="KAL2513982.1"/>
    </source>
</evidence>
<dbReference type="AlphaFoldDB" id="A0ABD1TMN3"/>
<dbReference type="Proteomes" id="UP001604277">
    <property type="component" value="Unassembled WGS sequence"/>
</dbReference>
<name>A0ABD1TMN3_9LAMI</name>
<protein>
    <submittedName>
        <fullName evidence="2">Uncharacterized protein</fullName>
    </submittedName>
</protein>
<keyword evidence="3" id="KW-1185">Reference proteome</keyword>
<accession>A0ABD1TMN3</accession>
<sequence length="131" mass="14976">MDEGENTAGESSGSNLNPAAKPFRPSVNTPRVERTLIIDHERTLFMSFSGNISRPTQQEIHNYFTGRFGNCIESLYVPELNERDSESGQITFSTSVFPKVIMGDWEEVTLFMSTDKPVRFKKSRRPRRNNN</sequence>
<gene>
    <name evidence="2" type="ORF">Fot_27953</name>
</gene>
<organism evidence="2 3">
    <name type="scientific">Forsythia ovata</name>
    <dbReference type="NCBI Taxonomy" id="205694"/>
    <lineage>
        <taxon>Eukaryota</taxon>
        <taxon>Viridiplantae</taxon>
        <taxon>Streptophyta</taxon>
        <taxon>Embryophyta</taxon>
        <taxon>Tracheophyta</taxon>
        <taxon>Spermatophyta</taxon>
        <taxon>Magnoliopsida</taxon>
        <taxon>eudicotyledons</taxon>
        <taxon>Gunneridae</taxon>
        <taxon>Pentapetalae</taxon>
        <taxon>asterids</taxon>
        <taxon>lamiids</taxon>
        <taxon>Lamiales</taxon>
        <taxon>Oleaceae</taxon>
        <taxon>Forsythieae</taxon>
        <taxon>Forsythia</taxon>
    </lineage>
</organism>
<feature type="compositionally biased region" description="Polar residues" evidence="1">
    <location>
        <begin position="8"/>
        <end position="17"/>
    </location>
</feature>